<keyword evidence="4 6" id="KW-0472">Membrane</keyword>
<organism evidence="8 9">
    <name type="scientific">Henosepilachna vigintioctopunctata</name>
    <dbReference type="NCBI Taxonomy" id="420089"/>
    <lineage>
        <taxon>Eukaryota</taxon>
        <taxon>Metazoa</taxon>
        <taxon>Ecdysozoa</taxon>
        <taxon>Arthropoda</taxon>
        <taxon>Hexapoda</taxon>
        <taxon>Insecta</taxon>
        <taxon>Pterygota</taxon>
        <taxon>Neoptera</taxon>
        <taxon>Endopterygota</taxon>
        <taxon>Coleoptera</taxon>
        <taxon>Polyphaga</taxon>
        <taxon>Cucujiformia</taxon>
        <taxon>Coccinelloidea</taxon>
        <taxon>Coccinellidae</taxon>
        <taxon>Epilachninae</taxon>
        <taxon>Epilachnini</taxon>
        <taxon>Henosepilachna</taxon>
    </lineage>
</organism>
<evidence type="ECO:0000259" key="7">
    <source>
        <dbReference type="Pfam" id="PF01490"/>
    </source>
</evidence>
<dbReference type="PANTHER" id="PTHR22950">
    <property type="entry name" value="AMINO ACID TRANSPORTER"/>
    <property type="match status" value="1"/>
</dbReference>
<dbReference type="Pfam" id="PF01490">
    <property type="entry name" value="Aa_trans"/>
    <property type="match status" value="1"/>
</dbReference>
<dbReference type="GO" id="GO:0015179">
    <property type="term" value="F:L-amino acid transmembrane transporter activity"/>
    <property type="evidence" value="ECO:0007669"/>
    <property type="project" value="TreeGrafter"/>
</dbReference>
<keyword evidence="2 6" id="KW-0812">Transmembrane</keyword>
<gene>
    <name evidence="8" type="ORF">WA026_018901</name>
</gene>
<evidence type="ECO:0000256" key="6">
    <source>
        <dbReference type="SAM" id="Phobius"/>
    </source>
</evidence>
<keyword evidence="3 6" id="KW-1133">Transmembrane helix</keyword>
<evidence type="ECO:0000313" key="9">
    <source>
        <dbReference type="Proteomes" id="UP001431783"/>
    </source>
</evidence>
<evidence type="ECO:0000256" key="1">
    <source>
        <dbReference type="ARBA" id="ARBA00004141"/>
    </source>
</evidence>
<dbReference type="PANTHER" id="PTHR22950:SF349">
    <property type="entry name" value="AMINO ACID TRANSPORTER TRANSMEMBRANE DOMAIN-CONTAINING PROTEIN"/>
    <property type="match status" value="1"/>
</dbReference>
<evidence type="ECO:0000256" key="2">
    <source>
        <dbReference type="ARBA" id="ARBA00022692"/>
    </source>
</evidence>
<dbReference type="EMBL" id="JARQZJ010000072">
    <property type="protein sequence ID" value="KAK9882051.1"/>
    <property type="molecule type" value="Genomic_DNA"/>
</dbReference>
<feature type="transmembrane region" description="Helical" evidence="6">
    <location>
        <begin position="188"/>
        <end position="209"/>
    </location>
</feature>
<accession>A0AAW1UML6</accession>
<evidence type="ECO:0000256" key="3">
    <source>
        <dbReference type="ARBA" id="ARBA00022989"/>
    </source>
</evidence>
<dbReference type="GO" id="GO:0005774">
    <property type="term" value="C:vacuolar membrane"/>
    <property type="evidence" value="ECO:0007669"/>
    <property type="project" value="TreeGrafter"/>
</dbReference>
<dbReference type="AlphaFoldDB" id="A0AAW1UML6"/>
<feature type="compositionally biased region" description="Polar residues" evidence="5">
    <location>
        <begin position="25"/>
        <end position="42"/>
    </location>
</feature>
<proteinExistence type="predicted"/>
<dbReference type="InterPro" id="IPR013057">
    <property type="entry name" value="AA_transpt_TM"/>
</dbReference>
<evidence type="ECO:0000256" key="5">
    <source>
        <dbReference type="SAM" id="MobiDB-lite"/>
    </source>
</evidence>
<feature type="region of interest" description="Disordered" evidence="5">
    <location>
        <begin position="14"/>
        <end position="42"/>
    </location>
</feature>
<reference evidence="8 9" key="1">
    <citation type="submission" date="2023-03" db="EMBL/GenBank/DDBJ databases">
        <title>Genome insight into feeding habits of ladybird beetles.</title>
        <authorList>
            <person name="Li H.-S."/>
            <person name="Huang Y.-H."/>
            <person name="Pang H."/>
        </authorList>
    </citation>
    <scope>NUCLEOTIDE SEQUENCE [LARGE SCALE GENOMIC DNA]</scope>
    <source>
        <strain evidence="8">SYSU_2023b</strain>
        <tissue evidence="8">Whole body</tissue>
    </source>
</reference>
<feature type="domain" description="Amino acid transporter transmembrane" evidence="7">
    <location>
        <begin position="91"/>
        <end position="210"/>
    </location>
</feature>
<protein>
    <recommendedName>
        <fullName evidence="7">Amino acid transporter transmembrane domain-containing protein</fullName>
    </recommendedName>
</protein>
<feature type="transmembrane region" description="Helical" evidence="6">
    <location>
        <begin position="123"/>
        <end position="144"/>
    </location>
</feature>
<name>A0AAW1UML6_9CUCU</name>
<evidence type="ECO:0000313" key="8">
    <source>
        <dbReference type="EMBL" id="KAK9882051.1"/>
    </source>
</evidence>
<sequence>MMTSLRMEFRSDSVSSFSDFDRMELQNSKPSNGRWYDSQSSYKNKEKETSLEDVYQMSFQSKDLIIPLPSPNKSAKKSTSSVGGHGVHVEHPTSYLETLMHLLKGNVGSGIFAMGKAMKNAGIILGPIVVLLLGIICLYCQHILLNTAKRISSGSEMPISPDYAETAELVFSKGPPRLQKYSKIMKRLVNIFLCVTQLGFCCVYFVFVAKI</sequence>
<comment type="subcellular location">
    <subcellularLocation>
        <location evidence="1">Membrane</location>
        <topology evidence="1">Multi-pass membrane protein</topology>
    </subcellularLocation>
</comment>
<evidence type="ECO:0000256" key="4">
    <source>
        <dbReference type="ARBA" id="ARBA00023136"/>
    </source>
</evidence>
<keyword evidence="9" id="KW-1185">Reference proteome</keyword>
<comment type="caution">
    <text evidence="8">The sequence shown here is derived from an EMBL/GenBank/DDBJ whole genome shotgun (WGS) entry which is preliminary data.</text>
</comment>
<dbReference type="Proteomes" id="UP001431783">
    <property type="component" value="Unassembled WGS sequence"/>
</dbReference>